<evidence type="ECO:0000259" key="5">
    <source>
        <dbReference type="Pfam" id="PF24598"/>
    </source>
</evidence>
<keyword evidence="2" id="KW-0653">Protein transport</keyword>
<dbReference type="PANTHER" id="PTHR14042:SF24">
    <property type="entry name" value="PROTEIN DOPEY-1 HOMOLOG"/>
    <property type="match status" value="1"/>
</dbReference>
<proteinExistence type="inferred from homology"/>
<dbReference type="STRING" id="5888.A0C9R2"/>
<dbReference type="InterPro" id="IPR007249">
    <property type="entry name" value="DOP1_N"/>
</dbReference>
<dbReference type="Pfam" id="PF24598">
    <property type="entry name" value="DOP1_C"/>
    <property type="match status" value="1"/>
</dbReference>
<feature type="domain" description="DOP1 N-terminal" evidence="4">
    <location>
        <begin position="24"/>
        <end position="316"/>
    </location>
</feature>
<dbReference type="GO" id="GO:0005829">
    <property type="term" value="C:cytosol"/>
    <property type="evidence" value="ECO:0007669"/>
    <property type="project" value="GOC"/>
</dbReference>
<evidence type="ECO:0000259" key="4">
    <source>
        <dbReference type="Pfam" id="PF04118"/>
    </source>
</evidence>
<evidence type="ECO:0000256" key="3">
    <source>
        <dbReference type="ARBA" id="ARBA00046326"/>
    </source>
</evidence>
<dbReference type="SUPFAM" id="SSF48371">
    <property type="entry name" value="ARM repeat"/>
    <property type="match status" value="1"/>
</dbReference>
<dbReference type="EMBL" id="CT868052">
    <property type="protein sequence ID" value="CAK67529.1"/>
    <property type="molecule type" value="Genomic_DNA"/>
</dbReference>
<dbReference type="GeneID" id="5020711"/>
<dbReference type="InterPro" id="IPR040314">
    <property type="entry name" value="DOP1"/>
</dbReference>
<sequence length="1874" mass="221693">MFNDQKHQNRNSESQAVIKVKTEDQTKQKSKIVAILKSYESLKEWSDLGQWLLKLQAIFKSYQGTYIPKKKLLCKRLAQCLSPIWNKAIHENALTLYDLILQILCSDSEYDLIQDLPLFSLGLFPFFGFASIQCKPMFLSILEKYYYPLKRELLPCMGGLINSIIVGMEDTNEEMMKKVMSSLDQACESVGVKQFFGLLWITIIRSVRSRLGAYKYLMKRWTRQQQIELNENELKEDDKMPNKSALVINALLASLDDESSLVKRAALDFMTLHCKIQDKVFSQQEQLILIEQALLLFQKQDHAVIRRINNWLIGEEELSENNPNILYIQEGLKRILIEEQGDPLKVLQNWYMQHPETVQLTLFQIGYSLAKYIYHKTVQYKNGNQNEKLVELLKGGERLIESISSHSELIIKSLFEQLNKHMKDQKQDQIKECILIFDFCLNNLMIQQFSDLSKIEDLQLFQQRTECLQEFIIIIIKELMNLTCEQVFETSISQLLLEQTVDCINKIRKRLEILENDKELQAVLGSNYNKQVEPSKNSILVQLNQIDIDIISQYCNYYIQINEYSINNEQETLFPILSLILLRSQLYLMKQGNYQYQEIPSWIKQLFKSLDQGTNKINLYSIQILIELLKSASLHQNIQSLTDMITKHSYQDLEPFPNILSLCMDQTQNHHQNNNNQHNYIKQIFEKLWILLDQNYHDQMIVEFLLYITENFQHVFVYVIESSLKQGDQRRFQIYCRITNTYYKRHPNKNTGVGIIQMLNFLEHENPLIRYNTKTWLSESAPFFFRILDPIMLRLINFQKDIEKKNEFSLDLAVDSIKKLQSLYSSKEWFQPYIEKTRPTFYEDENINTYYKLICLTLIQFIVADFQNNEYTKINAISAELLEIVINNTINEKSKTQILIQYFNTILNKFDQVIKSKDQVLQLQLLNLVKVFLLHTYELQKDLSSENKVKLIDIYDQQLFFDNLVNGLKLAKVYYLKQRYLNTIVVGIYSISYLLPPKIINEKIILILTSLLALLKLCEYNNSQIVKSFRRVSNVKILKNQKQEQYNNNFQQVNIQQLNNEQPSIKTTLSGDDFEEVMSLSNSIRAIICYFFQFKYDSKEIDQRPNAAGVLVDLFTLNLFFKKADKTLKLKKQQEQLQFENFPDTCQMLLKYFPQIIQSYLECWRCSLKWDHLFTKGCFIYEYDKFDQFNKQLKDQLFKQEEDYSDEDQIQQSILQLLKPCSTHFTTTLIQSFLLIWQNEYSVNFYADPKINLNMCKLIEIAITLQISPDDFIAAFINTQQVQGIIQYYQKNKYKKGPYQFNYDQATFENGILFFLYTYFSSVLFQNLKNRELIRLWNGFLQFSKSLLQSRHINTICFLLEIIHLMSWKFSPKDVLEEFRKELHTQLRQILVILAEIASMQYQYVTFTSSSLENFSQSQFDQNLQLIVPFTPTIFELYTEYYQLRQKDVEKTEEGWNECFIQRNLFDPYQQKGLKLEQQDFSKKCSIIALKTLKRLSQVTLINTYEVSRGERIVENTKEFMALIFPLFEDRENQIIVESASELLHSILKLSKDQLSQIFLNDILNIFNKQEFFKCTGRCLKFWTEIIDIISDKTDLLTDQLGNNSKILQGFTGLFQSKSAEILKKTKGFERVCFIIYSGGVDKYQSKLSSLLDAILTVIKDINQQHEAITILIIFCIRILVLRLSQSSLTQVFRKIWPYLISMLIQIFDRKGKQANPYLLISGLKLIELFSLFQLEEFYFYEWIFVFDYFGITINFQQVEQQQQQQKVKITTPYKFIPYMAYQFPITANYNVDYENTLYPDQYQQNLLKKKRLVKIKDVQEVQEFESKLRQQALYLCQHLIDINQQRVEVSPQSLEEIIEAEFISLDDYIGRIQ</sequence>
<dbReference type="GO" id="GO:0006895">
    <property type="term" value="P:Golgi to endosome transport"/>
    <property type="evidence" value="ECO:0007669"/>
    <property type="project" value="InterPro"/>
</dbReference>
<evidence type="ECO:0000256" key="1">
    <source>
        <dbReference type="ARBA" id="ARBA00022448"/>
    </source>
</evidence>
<dbReference type="InterPro" id="IPR016024">
    <property type="entry name" value="ARM-type_fold"/>
</dbReference>
<dbReference type="eggNOG" id="KOG3613">
    <property type="taxonomic scope" value="Eukaryota"/>
</dbReference>
<dbReference type="KEGG" id="ptm:GSPATT00006836001"/>
<evidence type="ECO:0000313" key="7">
    <source>
        <dbReference type="Proteomes" id="UP000000600"/>
    </source>
</evidence>
<dbReference type="HOGENOM" id="CLU_231238_0_0_1"/>
<dbReference type="Pfam" id="PF04118">
    <property type="entry name" value="Dopey_N"/>
    <property type="match status" value="1"/>
</dbReference>
<protein>
    <submittedName>
        <fullName evidence="6">Uncharacterized protein</fullName>
    </submittedName>
</protein>
<name>A0C9R2_PARTE</name>
<feature type="domain" description="DOP1-like C-terminal" evidence="5">
    <location>
        <begin position="1509"/>
        <end position="1749"/>
    </location>
</feature>
<keyword evidence="7" id="KW-1185">Reference proteome</keyword>
<organism evidence="6 7">
    <name type="scientific">Paramecium tetraurelia</name>
    <dbReference type="NCBI Taxonomy" id="5888"/>
    <lineage>
        <taxon>Eukaryota</taxon>
        <taxon>Sar</taxon>
        <taxon>Alveolata</taxon>
        <taxon>Ciliophora</taxon>
        <taxon>Intramacronucleata</taxon>
        <taxon>Oligohymenophorea</taxon>
        <taxon>Peniculida</taxon>
        <taxon>Parameciidae</taxon>
        <taxon>Paramecium</taxon>
    </lineage>
</organism>
<dbReference type="GO" id="GO:0005768">
    <property type="term" value="C:endosome"/>
    <property type="evidence" value="ECO:0000318"/>
    <property type="project" value="GO_Central"/>
</dbReference>
<dbReference type="OMA" id="QHEAITI"/>
<dbReference type="RefSeq" id="XP_001434926.1">
    <property type="nucleotide sequence ID" value="XM_001434889.1"/>
</dbReference>
<comment type="similarity">
    <text evidence="3">Belongs to the DOP1 family.</text>
</comment>
<dbReference type="PANTHER" id="PTHR14042">
    <property type="entry name" value="DOPEY-RELATED"/>
    <property type="match status" value="1"/>
</dbReference>
<accession>A0C9R2</accession>
<dbReference type="GO" id="GO:0005802">
    <property type="term" value="C:trans-Golgi network"/>
    <property type="evidence" value="ECO:0000318"/>
    <property type="project" value="GO_Central"/>
</dbReference>
<dbReference type="InterPro" id="IPR056457">
    <property type="entry name" value="DOP1_C"/>
</dbReference>
<reference evidence="6 7" key="1">
    <citation type="journal article" date="2006" name="Nature">
        <title>Global trends of whole-genome duplications revealed by the ciliate Paramecium tetraurelia.</title>
        <authorList>
            <consortium name="Genoscope"/>
            <person name="Aury J.-M."/>
            <person name="Jaillon O."/>
            <person name="Duret L."/>
            <person name="Noel B."/>
            <person name="Jubin C."/>
            <person name="Porcel B.M."/>
            <person name="Segurens B."/>
            <person name="Daubin V."/>
            <person name="Anthouard V."/>
            <person name="Aiach N."/>
            <person name="Arnaiz O."/>
            <person name="Billaut A."/>
            <person name="Beisson J."/>
            <person name="Blanc I."/>
            <person name="Bouhouche K."/>
            <person name="Camara F."/>
            <person name="Duharcourt S."/>
            <person name="Guigo R."/>
            <person name="Gogendeau D."/>
            <person name="Katinka M."/>
            <person name="Keller A.-M."/>
            <person name="Kissmehl R."/>
            <person name="Klotz C."/>
            <person name="Koll F."/>
            <person name="Le Moue A."/>
            <person name="Lepere C."/>
            <person name="Malinsky S."/>
            <person name="Nowacki M."/>
            <person name="Nowak J.K."/>
            <person name="Plattner H."/>
            <person name="Poulain J."/>
            <person name="Ruiz F."/>
            <person name="Serrano V."/>
            <person name="Zagulski M."/>
            <person name="Dessen P."/>
            <person name="Betermier M."/>
            <person name="Weissenbach J."/>
            <person name="Scarpelli C."/>
            <person name="Schachter V."/>
            <person name="Sperling L."/>
            <person name="Meyer E."/>
            <person name="Cohen J."/>
            <person name="Wincker P."/>
        </authorList>
    </citation>
    <scope>NUCLEOTIDE SEQUENCE [LARGE SCALE GENOMIC DNA]</scope>
    <source>
        <strain evidence="6 7">Stock d4-2</strain>
    </source>
</reference>
<dbReference type="OrthoDB" id="297643at2759"/>
<dbReference type="InParanoid" id="A0C9R2"/>
<evidence type="ECO:0000256" key="2">
    <source>
        <dbReference type="ARBA" id="ARBA00022927"/>
    </source>
</evidence>
<gene>
    <name evidence="6" type="ORF">GSPATT00006836001</name>
</gene>
<dbReference type="GO" id="GO:0015031">
    <property type="term" value="P:protein transport"/>
    <property type="evidence" value="ECO:0007669"/>
    <property type="project" value="UniProtKB-KW"/>
</dbReference>
<keyword evidence="1" id="KW-0813">Transport</keyword>
<evidence type="ECO:0000313" key="6">
    <source>
        <dbReference type="EMBL" id="CAK67529.1"/>
    </source>
</evidence>
<dbReference type="Proteomes" id="UP000000600">
    <property type="component" value="Unassembled WGS sequence"/>
</dbReference>